<reference evidence="2" key="2">
    <citation type="submission" date="2023-02" db="EMBL/GenBank/DDBJ databases">
        <authorList>
            <consortium name="DOE Joint Genome Institute"/>
            <person name="Mondo S.J."/>
            <person name="Chang Y."/>
            <person name="Wang Y."/>
            <person name="Ahrendt S."/>
            <person name="Andreopoulos W."/>
            <person name="Barry K."/>
            <person name="Beard J."/>
            <person name="Benny G.L."/>
            <person name="Blankenship S."/>
            <person name="Bonito G."/>
            <person name="Cuomo C."/>
            <person name="Desiro A."/>
            <person name="Gervers K.A."/>
            <person name="Hundley H."/>
            <person name="Kuo A."/>
            <person name="LaButti K."/>
            <person name="Lang B.F."/>
            <person name="Lipzen A."/>
            <person name="O'Donnell K."/>
            <person name="Pangilinan J."/>
            <person name="Reynolds N."/>
            <person name="Sandor L."/>
            <person name="Smith M.W."/>
            <person name="Tsang A."/>
            <person name="Grigoriev I.V."/>
            <person name="Stajich J.E."/>
            <person name="Spatafora J.W."/>
        </authorList>
    </citation>
    <scope>NUCLEOTIDE SEQUENCE</scope>
    <source>
        <strain evidence="2">RSA 2281</strain>
    </source>
</reference>
<evidence type="ECO:0000313" key="3">
    <source>
        <dbReference type="Proteomes" id="UP001209540"/>
    </source>
</evidence>
<accession>A0AAD5JRY8</accession>
<dbReference type="Proteomes" id="UP001209540">
    <property type="component" value="Unassembled WGS sequence"/>
</dbReference>
<dbReference type="EMBL" id="JAIXMP010000030">
    <property type="protein sequence ID" value="KAI9251517.1"/>
    <property type="molecule type" value="Genomic_DNA"/>
</dbReference>
<keyword evidence="1" id="KW-1133">Transmembrane helix</keyword>
<protein>
    <submittedName>
        <fullName evidence="2">Uncharacterized protein</fullName>
    </submittedName>
</protein>
<gene>
    <name evidence="2" type="ORF">BDA99DRAFT_575225</name>
</gene>
<evidence type="ECO:0000313" key="2">
    <source>
        <dbReference type="EMBL" id="KAI9251517.1"/>
    </source>
</evidence>
<keyword evidence="3" id="KW-1185">Reference proteome</keyword>
<feature type="transmembrane region" description="Helical" evidence="1">
    <location>
        <begin position="90"/>
        <end position="110"/>
    </location>
</feature>
<dbReference type="AlphaFoldDB" id="A0AAD5JRY8"/>
<name>A0AAD5JRY8_9FUNG</name>
<comment type="caution">
    <text evidence="2">The sequence shown here is derived from an EMBL/GenBank/DDBJ whole genome shotgun (WGS) entry which is preliminary data.</text>
</comment>
<sequence length="111" mass="13198">MAKKGFFFTLVTQIPHHSIGLSLIDYKDESPQYTNFGRRHQDFCLGTPNIHLHNSKCSQSRFQYRVPYRHLTQCLNFLVLSWYLQLGYTSVVFTGYFYNYIIATVMLRLYK</sequence>
<keyword evidence="1" id="KW-0472">Membrane</keyword>
<proteinExistence type="predicted"/>
<keyword evidence="1" id="KW-0812">Transmembrane</keyword>
<organism evidence="2 3">
    <name type="scientific">Phascolomyces articulosus</name>
    <dbReference type="NCBI Taxonomy" id="60185"/>
    <lineage>
        <taxon>Eukaryota</taxon>
        <taxon>Fungi</taxon>
        <taxon>Fungi incertae sedis</taxon>
        <taxon>Mucoromycota</taxon>
        <taxon>Mucoromycotina</taxon>
        <taxon>Mucoromycetes</taxon>
        <taxon>Mucorales</taxon>
        <taxon>Lichtheimiaceae</taxon>
        <taxon>Phascolomyces</taxon>
    </lineage>
</organism>
<reference evidence="2" key="1">
    <citation type="journal article" date="2022" name="IScience">
        <title>Evolution of zygomycete secretomes and the origins of terrestrial fungal ecologies.</title>
        <authorList>
            <person name="Chang Y."/>
            <person name="Wang Y."/>
            <person name="Mondo S."/>
            <person name="Ahrendt S."/>
            <person name="Andreopoulos W."/>
            <person name="Barry K."/>
            <person name="Beard J."/>
            <person name="Benny G.L."/>
            <person name="Blankenship S."/>
            <person name="Bonito G."/>
            <person name="Cuomo C."/>
            <person name="Desiro A."/>
            <person name="Gervers K.A."/>
            <person name="Hundley H."/>
            <person name="Kuo A."/>
            <person name="LaButti K."/>
            <person name="Lang B.F."/>
            <person name="Lipzen A."/>
            <person name="O'Donnell K."/>
            <person name="Pangilinan J."/>
            <person name="Reynolds N."/>
            <person name="Sandor L."/>
            <person name="Smith M.E."/>
            <person name="Tsang A."/>
            <person name="Grigoriev I.V."/>
            <person name="Stajich J.E."/>
            <person name="Spatafora J.W."/>
        </authorList>
    </citation>
    <scope>NUCLEOTIDE SEQUENCE</scope>
    <source>
        <strain evidence="2">RSA 2281</strain>
    </source>
</reference>
<evidence type="ECO:0000256" key="1">
    <source>
        <dbReference type="SAM" id="Phobius"/>
    </source>
</evidence>